<dbReference type="eggNOG" id="KOG2501">
    <property type="taxonomic scope" value="Eukaryota"/>
</dbReference>
<dbReference type="HOGENOM" id="CLU_1504749_0_0_1"/>
<dbReference type="EMBL" id="GL379968">
    <property type="protein sequence ID" value="EGT39348.1"/>
    <property type="molecule type" value="Genomic_DNA"/>
</dbReference>
<evidence type="ECO:0000313" key="4">
    <source>
        <dbReference type="Proteomes" id="UP000008068"/>
    </source>
</evidence>
<gene>
    <name evidence="3" type="ORF">CAEBREN_25484</name>
</gene>
<keyword evidence="4" id="KW-1185">Reference proteome</keyword>
<sequence length="179" mass="20872">MDVRQNRNLEVNRRRHENVQRRGVQSAISSGLTFFSYNCCGYRLRPFTSKCWSQTSSTGHCNSLSHIRNTQWSPNADPGQRGCRWRRASGRKCCRALLHPKMVRFFNEIKKNHPEFEVVLVSREYFLGHMGQWVVIQFGDPKIQELLAQHEVKTIPSMRMIKPNGDVVVLDARTEIQEK</sequence>
<dbReference type="PANTHER" id="PTHR13871:SF96">
    <property type="entry name" value="THIOREDOXIN DOMAIN-CONTAINING PROTEIN"/>
    <property type="match status" value="1"/>
</dbReference>
<dbReference type="AlphaFoldDB" id="G0NX05"/>
<dbReference type="PANTHER" id="PTHR13871">
    <property type="entry name" value="THIOREDOXIN"/>
    <property type="match status" value="1"/>
</dbReference>
<evidence type="ECO:0000256" key="2">
    <source>
        <dbReference type="ARBA" id="ARBA00023027"/>
    </source>
</evidence>
<dbReference type="OrthoDB" id="409136at2759"/>
<dbReference type="Proteomes" id="UP000008068">
    <property type="component" value="Unassembled WGS sequence"/>
</dbReference>
<dbReference type="Gene3D" id="3.40.30.10">
    <property type="entry name" value="Glutaredoxin"/>
    <property type="match status" value="1"/>
</dbReference>
<keyword evidence="2" id="KW-0520">NAD</keyword>
<dbReference type="InterPro" id="IPR052259">
    <property type="entry name" value="Nucleoredoxin-like"/>
</dbReference>
<accession>G0NX05</accession>
<evidence type="ECO:0000313" key="3">
    <source>
        <dbReference type="EMBL" id="EGT39348.1"/>
    </source>
</evidence>
<dbReference type="InParanoid" id="G0NX05"/>
<dbReference type="STRING" id="135651.G0NX05"/>
<evidence type="ECO:0000256" key="1">
    <source>
        <dbReference type="ARBA" id="ARBA00023002"/>
    </source>
</evidence>
<dbReference type="GO" id="GO:0016491">
    <property type="term" value="F:oxidoreductase activity"/>
    <property type="evidence" value="ECO:0007669"/>
    <property type="project" value="UniProtKB-KW"/>
</dbReference>
<reference evidence="4" key="1">
    <citation type="submission" date="2011-07" db="EMBL/GenBank/DDBJ databases">
        <authorList>
            <consortium name="Caenorhabditis brenneri Sequencing and Analysis Consortium"/>
            <person name="Wilson R.K."/>
        </authorList>
    </citation>
    <scope>NUCLEOTIDE SEQUENCE [LARGE SCALE GENOMIC DNA]</scope>
    <source>
        <strain evidence="4">PB2801</strain>
    </source>
</reference>
<keyword evidence="1" id="KW-0560">Oxidoreductase</keyword>
<proteinExistence type="predicted"/>
<name>G0NX05_CAEBE</name>
<organism evidence="4">
    <name type="scientific">Caenorhabditis brenneri</name>
    <name type="common">Nematode worm</name>
    <dbReference type="NCBI Taxonomy" id="135651"/>
    <lineage>
        <taxon>Eukaryota</taxon>
        <taxon>Metazoa</taxon>
        <taxon>Ecdysozoa</taxon>
        <taxon>Nematoda</taxon>
        <taxon>Chromadorea</taxon>
        <taxon>Rhabditida</taxon>
        <taxon>Rhabditina</taxon>
        <taxon>Rhabditomorpha</taxon>
        <taxon>Rhabditoidea</taxon>
        <taxon>Rhabditidae</taxon>
        <taxon>Peloderinae</taxon>
        <taxon>Caenorhabditis</taxon>
    </lineage>
</organism>
<protein>
    <submittedName>
        <fullName evidence="3">Uncharacterized protein</fullName>
    </submittedName>
</protein>